<dbReference type="PANTHER" id="PTHR24321">
    <property type="entry name" value="DEHYDROGENASES, SHORT CHAIN"/>
    <property type="match status" value="1"/>
</dbReference>
<comment type="similarity">
    <text evidence="1">Belongs to the short-chain dehydrogenases/reductases (SDR) family.</text>
</comment>
<dbReference type="GO" id="GO:0016491">
    <property type="term" value="F:oxidoreductase activity"/>
    <property type="evidence" value="ECO:0007669"/>
    <property type="project" value="UniProtKB-KW"/>
</dbReference>
<evidence type="ECO:0000313" key="3">
    <source>
        <dbReference type="EMBL" id="SDN86687.1"/>
    </source>
</evidence>
<dbReference type="Gene3D" id="3.40.50.720">
    <property type="entry name" value="NAD(P)-binding Rossmann-like Domain"/>
    <property type="match status" value="1"/>
</dbReference>
<dbReference type="EMBL" id="FNJB01000001">
    <property type="protein sequence ID" value="SDN86687.1"/>
    <property type="molecule type" value="Genomic_DNA"/>
</dbReference>
<dbReference type="Pfam" id="PF13561">
    <property type="entry name" value="adh_short_C2"/>
    <property type="match status" value="1"/>
</dbReference>
<name>A0A1H0EW78_9PSEU</name>
<dbReference type="InterPro" id="IPR036291">
    <property type="entry name" value="NAD(P)-bd_dom_sf"/>
</dbReference>
<reference evidence="4" key="1">
    <citation type="submission" date="2016-10" db="EMBL/GenBank/DDBJ databases">
        <authorList>
            <person name="Varghese N."/>
            <person name="Submissions S."/>
        </authorList>
    </citation>
    <scope>NUCLEOTIDE SEQUENCE [LARGE SCALE GENOMIC DNA]</scope>
    <source>
        <strain evidence="4">IBRC-M 10655</strain>
    </source>
</reference>
<dbReference type="CDD" id="cd05233">
    <property type="entry name" value="SDR_c"/>
    <property type="match status" value="1"/>
</dbReference>
<dbReference type="PROSITE" id="PS00061">
    <property type="entry name" value="ADH_SHORT"/>
    <property type="match status" value="1"/>
</dbReference>
<protein>
    <submittedName>
        <fullName evidence="3">NAD(P)-dependent dehydrogenase, short-chain alcohol dehydrogenase family</fullName>
    </submittedName>
</protein>
<organism evidence="3 4">
    <name type="scientific">Actinokineospora alba</name>
    <dbReference type="NCBI Taxonomy" id="504798"/>
    <lineage>
        <taxon>Bacteria</taxon>
        <taxon>Bacillati</taxon>
        <taxon>Actinomycetota</taxon>
        <taxon>Actinomycetes</taxon>
        <taxon>Pseudonocardiales</taxon>
        <taxon>Pseudonocardiaceae</taxon>
        <taxon>Actinokineospora</taxon>
    </lineage>
</organism>
<dbReference type="PANTHER" id="PTHR24321:SF14">
    <property type="entry name" value="SHORT-CHAIN TYPE DEHYDROGENASE_REDUCTASE BLR2146-RELATED"/>
    <property type="match status" value="1"/>
</dbReference>
<keyword evidence="4" id="KW-1185">Reference proteome</keyword>
<evidence type="ECO:0000256" key="2">
    <source>
        <dbReference type="ARBA" id="ARBA00023002"/>
    </source>
</evidence>
<dbReference type="SUPFAM" id="SSF51735">
    <property type="entry name" value="NAD(P)-binding Rossmann-fold domains"/>
    <property type="match status" value="1"/>
</dbReference>
<proteinExistence type="inferred from homology"/>
<evidence type="ECO:0000313" key="4">
    <source>
        <dbReference type="Proteomes" id="UP000199651"/>
    </source>
</evidence>
<dbReference type="AlphaFoldDB" id="A0A1H0EW78"/>
<dbReference type="STRING" id="504798.SAMN05421871_103741"/>
<dbReference type="Proteomes" id="UP000199651">
    <property type="component" value="Unassembled WGS sequence"/>
</dbReference>
<dbReference type="NCBIfam" id="NF005559">
    <property type="entry name" value="PRK07231.1"/>
    <property type="match status" value="1"/>
</dbReference>
<dbReference type="InterPro" id="IPR002347">
    <property type="entry name" value="SDR_fam"/>
</dbReference>
<dbReference type="PRINTS" id="PR00081">
    <property type="entry name" value="GDHRDH"/>
</dbReference>
<sequence length="256" mass="26853">MKGYALMNRFHGKVAVVTGAASGIGAASAIRFAAEGAAVVVADIADEAGEQVAEKIRAEGDRAAYVHCDVSTEDDWVTLRDRTHELFGPVDILHSNAFIHVNRPAHELSVAAWDHELSVNLRAGYLAVRTFIDDLRARRGCVVATSSVHAAFGLPGYPAYAAAKGGLSALVRQLAVEYGPHVRVNSVQPGPILTESWRDVDEAGRALSAGATALGRLGLPEEVAAATAFLASPEAAYITGASLVVDGGWSVKKESL</sequence>
<keyword evidence="2" id="KW-0560">Oxidoreductase</keyword>
<dbReference type="FunFam" id="3.40.50.720:FF:000084">
    <property type="entry name" value="Short-chain dehydrogenase reductase"/>
    <property type="match status" value="1"/>
</dbReference>
<accession>A0A1H0EW78</accession>
<dbReference type="InterPro" id="IPR020904">
    <property type="entry name" value="Sc_DH/Rdtase_CS"/>
</dbReference>
<dbReference type="PRINTS" id="PR00080">
    <property type="entry name" value="SDRFAMILY"/>
</dbReference>
<gene>
    <name evidence="3" type="ORF">SAMN05192558_101128</name>
</gene>
<evidence type="ECO:0000256" key="1">
    <source>
        <dbReference type="ARBA" id="ARBA00006484"/>
    </source>
</evidence>